<dbReference type="AlphaFoldDB" id="A0ABD0W0E9"/>
<evidence type="ECO:0000259" key="14">
    <source>
        <dbReference type="PROSITE" id="PS51843"/>
    </source>
</evidence>
<dbReference type="GO" id="GO:0005634">
    <property type="term" value="C:nucleus"/>
    <property type="evidence" value="ECO:0007669"/>
    <property type="project" value="UniProtKB-SubCell"/>
</dbReference>
<reference evidence="15 16" key="1">
    <citation type="submission" date="2024-06" db="EMBL/GenBank/DDBJ databases">
        <authorList>
            <person name="Pan Q."/>
            <person name="Wen M."/>
            <person name="Jouanno E."/>
            <person name="Zahm M."/>
            <person name="Klopp C."/>
            <person name="Cabau C."/>
            <person name="Louis A."/>
            <person name="Berthelot C."/>
            <person name="Parey E."/>
            <person name="Roest Crollius H."/>
            <person name="Montfort J."/>
            <person name="Robinson-Rechavi M."/>
            <person name="Bouchez O."/>
            <person name="Lampietro C."/>
            <person name="Lopez Roques C."/>
            <person name="Donnadieu C."/>
            <person name="Postlethwait J."/>
            <person name="Bobe J."/>
            <person name="Verreycken H."/>
            <person name="Guiguen Y."/>
        </authorList>
    </citation>
    <scope>NUCLEOTIDE SEQUENCE [LARGE SCALE GENOMIC DNA]</scope>
    <source>
        <strain evidence="15">Up_M1</strain>
        <tissue evidence="15">Testis</tissue>
    </source>
</reference>
<dbReference type="GO" id="GO:0008270">
    <property type="term" value="F:zinc ion binding"/>
    <property type="evidence" value="ECO:0007669"/>
    <property type="project" value="UniProtKB-KW"/>
</dbReference>
<evidence type="ECO:0000256" key="5">
    <source>
        <dbReference type="ARBA" id="ARBA00022491"/>
    </source>
</evidence>
<evidence type="ECO:0000313" key="16">
    <source>
        <dbReference type="Proteomes" id="UP001557470"/>
    </source>
</evidence>
<dbReference type="InterPro" id="IPR033544">
    <property type="entry name" value="NR0B1/2"/>
</dbReference>
<evidence type="ECO:0000256" key="3">
    <source>
        <dbReference type="ARBA" id="ARBA00006647"/>
    </source>
</evidence>
<keyword evidence="13" id="KW-0539">Nucleus</keyword>
<gene>
    <name evidence="15" type="ORF">UPYG_G00336780</name>
</gene>
<comment type="caution">
    <text evidence="15">The sequence shown here is derived from an EMBL/GenBank/DDBJ whole genome shotgun (WGS) entry which is preliminary data.</text>
</comment>
<keyword evidence="4" id="KW-0963">Cytoplasm</keyword>
<dbReference type="InterPro" id="IPR001723">
    <property type="entry name" value="Nuclear_hrmn_rcpt"/>
</dbReference>
<accession>A0ABD0W0E9</accession>
<keyword evidence="10" id="KW-0238">DNA-binding</keyword>
<dbReference type="PANTHER" id="PTHR24081">
    <property type="entry name" value="NUCLEAR RECEPTOR SUBFAMILY 0 GROUP B"/>
    <property type="match status" value="1"/>
</dbReference>
<keyword evidence="12" id="KW-0675">Receptor</keyword>
<dbReference type="Pfam" id="PF00104">
    <property type="entry name" value="Hormone_recep"/>
    <property type="match status" value="1"/>
</dbReference>
<keyword evidence="6" id="KW-0479">Metal-binding</keyword>
<evidence type="ECO:0000256" key="13">
    <source>
        <dbReference type="ARBA" id="ARBA00023242"/>
    </source>
</evidence>
<keyword evidence="5" id="KW-0678">Repressor</keyword>
<evidence type="ECO:0000313" key="15">
    <source>
        <dbReference type="EMBL" id="KAL0962183.1"/>
    </source>
</evidence>
<dbReference type="SUPFAM" id="SSF48508">
    <property type="entry name" value="Nuclear receptor ligand-binding domain"/>
    <property type="match status" value="1"/>
</dbReference>
<dbReference type="GO" id="GO:0005737">
    <property type="term" value="C:cytoplasm"/>
    <property type="evidence" value="ECO:0007669"/>
    <property type="project" value="UniProtKB-SubCell"/>
</dbReference>
<dbReference type="InterPro" id="IPR000536">
    <property type="entry name" value="Nucl_hrmn_rcpt_lig-bd"/>
</dbReference>
<dbReference type="Gene3D" id="1.10.565.10">
    <property type="entry name" value="Retinoid X Receptor"/>
    <property type="match status" value="1"/>
</dbReference>
<evidence type="ECO:0000256" key="10">
    <source>
        <dbReference type="ARBA" id="ARBA00023125"/>
    </source>
</evidence>
<dbReference type="PANTHER" id="PTHR24081:SF0">
    <property type="entry name" value="NUCLEAR RECEPTOR SUBFAMILY 0 GROUP B MEMBER 2"/>
    <property type="match status" value="1"/>
</dbReference>
<keyword evidence="16" id="KW-1185">Reference proteome</keyword>
<evidence type="ECO:0000256" key="8">
    <source>
        <dbReference type="ARBA" id="ARBA00022833"/>
    </source>
</evidence>
<feature type="domain" description="NR LBD" evidence="14">
    <location>
        <begin position="23"/>
        <end position="267"/>
    </location>
</feature>
<protein>
    <recommendedName>
        <fullName evidence="14">NR LBD domain-containing protein</fullName>
    </recommendedName>
</protein>
<dbReference type="SMART" id="SM00430">
    <property type="entry name" value="HOLI"/>
    <property type="match status" value="1"/>
</dbReference>
<dbReference type="GO" id="GO:0003677">
    <property type="term" value="F:DNA binding"/>
    <property type="evidence" value="ECO:0007669"/>
    <property type="project" value="UniProtKB-KW"/>
</dbReference>
<dbReference type="PRINTS" id="PR00398">
    <property type="entry name" value="STRDHORMONER"/>
</dbReference>
<evidence type="ECO:0000256" key="12">
    <source>
        <dbReference type="ARBA" id="ARBA00023170"/>
    </source>
</evidence>
<proteinExistence type="inferred from homology"/>
<keyword evidence="8" id="KW-0862">Zinc</keyword>
<evidence type="ECO:0000256" key="4">
    <source>
        <dbReference type="ARBA" id="ARBA00022490"/>
    </source>
</evidence>
<dbReference type="PROSITE" id="PS51843">
    <property type="entry name" value="NR_LBD"/>
    <property type="match status" value="1"/>
</dbReference>
<evidence type="ECO:0000256" key="1">
    <source>
        <dbReference type="ARBA" id="ARBA00004123"/>
    </source>
</evidence>
<dbReference type="InterPro" id="IPR035500">
    <property type="entry name" value="NHR-like_dom_sf"/>
</dbReference>
<keyword evidence="7" id="KW-0863">Zinc-finger</keyword>
<keyword evidence="9" id="KW-0805">Transcription regulation</keyword>
<dbReference type="GO" id="GO:0045892">
    <property type="term" value="P:negative regulation of DNA-templated transcription"/>
    <property type="evidence" value="ECO:0007669"/>
    <property type="project" value="UniProtKB-ARBA"/>
</dbReference>
<evidence type="ECO:0000256" key="6">
    <source>
        <dbReference type="ARBA" id="ARBA00022723"/>
    </source>
</evidence>
<organism evidence="15 16">
    <name type="scientific">Umbra pygmaea</name>
    <name type="common">Eastern mudminnow</name>
    <dbReference type="NCBI Taxonomy" id="75934"/>
    <lineage>
        <taxon>Eukaryota</taxon>
        <taxon>Metazoa</taxon>
        <taxon>Chordata</taxon>
        <taxon>Craniata</taxon>
        <taxon>Vertebrata</taxon>
        <taxon>Euteleostomi</taxon>
        <taxon>Actinopterygii</taxon>
        <taxon>Neopterygii</taxon>
        <taxon>Teleostei</taxon>
        <taxon>Protacanthopterygii</taxon>
        <taxon>Esociformes</taxon>
        <taxon>Umbridae</taxon>
        <taxon>Umbra</taxon>
    </lineage>
</organism>
<dbReference type="Proteomes" id="UP001557470">
    <property type="component" value="Unassembled WGS sequence"/>
</dbReference>
<evidence type="ECO:0000256" key="2">
    <source>
        <dbReference type="ARBA" id="ARBA00004496"/>
    </source>
</evidence>
<evidence type="ECO:0000256" key="9">
    <source>
        <dbReference type="ARBA" id="ARBA00023015"/>
    </source>
</evidence>
<evidence type="ECO:0000256" key="11">
    <source>
        <dbReference type="ARBA" id="ARBA00023163"/>
    </source>
</evidence>
<comment type="subcellular location">
    <subcellularLocation>
        <location evidence="2">Cytoplasm</location>
    </subcellularLocation>
    <subcellularLocation>
        <location evidence="1">Nucleus</location>
    </subcellularLocation>
</comment>
<keyword evidence="11" id="KW-0804">Transcription</keyword>
<evidence type="ECO:0000256" key="7">
    <source>
        <dbReference type="ARBA" id="ARBA00022771"/>
    </source>
</evidence>
<dbReference type="EMBL" id="JAGEUA010000011">
    <property type="protein sequence ID" value="KAL0962183.1"/>
    <property type="molecule type" value="Genomic_DNA"/>
</dbReference>
<sequence>MSRSNQKQPKQRRTILFDILNCTDSNKCKQISNGHVNQYKYNTIMSNQCNFEPCRVVYLEKPEGTCQVVSNILVKTIHFMKSLPSFRRLPVEDQLSLLKGCWVPLLSLGMAQGQTLFEVKDVPQEASILRRILLNCQGSWKKEDEGNRSLPTLSGVHKLRTCLNRLWALDLSPKEYAYLKRALLFNPDVPGLSSVELIDSLQREAQRSLHHVVLTLHPGDLSRFSHILISASALQTVSTSLITELFFRPFIGQVDLFHLLGEMLFNRLEYTADHICV</sequence>
<comment type="similarity">
    <text evidence="3">Belongs to the nuclear hormone receptor family. NR0 subfamily.</text>
</comment>
<name>A0ABD0W0E9_UMBPY</name>